<dbReference type="Pfam" id="PF09424">
    <property type="entry name" value="YqeY"/>
    <property type="match status" value="1"/>
</dbReference>
<evidence type="ECO:0000313" key="5">
    <source>
        <dbReference type="Proteomes" id="UP000019375"/>
    </source>
</evidence>
<dbReference type="Proteomes" id="UP000019375">
    <property type="component" value="Unassembled WGS sequence"/>
</dbReference>
<dbReference type="Gene3D" id="1.10.1510.10">
    <property type="entry name" value="Uncharacterised protein YqeY/AIM41 PF09424, N-terminal domain"/>
    <property type="match status" value="1"/>
</dbReference>
<dbReference type="InterPro" id="IPR042184">
    <property type="entry name" value="YqeY/Aim41_N"/>
</dbReference>
<accession>A0A8J2T954</accession>
<keyword evidence="5" id="KW-1185">Reference proteome</keyword>
<evidence type="ECO:0000313" key="4">
    <source>
        <dbReference type="EMBL" id="CDF91011.1"/>
    </source>
</evidence>
<name>A0A8J2T954_ZYGB2</name>
<proteinExistence type="inferred from homology"/>
<dbReference type="InterPro" id="IPR003789">
    <property type="entry name" value="Asn/Gln_tRNA_amidoTrase-B-like"/>
</dbReference>
<dbReference type="OrthoDB" id="538640at2759"/>
<comment type="similarity">
    <text evidence="1 3">Belongs to the AIM41 family.</text>
</comment>
<evidence type="ECO:0000256" key="3">
    <source>
        <dbReference type="RuleBase" id="RU365099"/>
    </source>
</evidence>
<dbReference type="InterPro" id="IPR019004">
    <property type="entry name" value="YqeY/Aim41"/>
</dbReference>
<dbReference type="SUPFAM" id="SSF89095">
    <property type="entry name" value="GatB/YqeY motif"/>
    <property type="match status" value="1"/>
</dbReference>
<dbReference type="PANTHER" id="PTHR28055">
    <property type="entry name" value="ALTERED INHERITANCE OF MITOCHONDRIA PROTEIN 41, MITOCHONDRIAL"/>
    <property type="match status" value="1"/>
</dbReference>
<keyword evidence="2 3" id="KW-0496">Mitochondrion</keyword>
<organism evidence="4 5">
    <name type="scientific">Zygosaccharomyces bailii (strain CLIB 213 / ATCC 58445 / CBS 680 / BCRC 21525 / NBRC 1098 / NCYC 1416 / NRRL Y-2227)</name>
    <dbReference type="NCBI Taxonomy" id="1333698"/>
    <lineage>
        <taxon>Eukaryota</taxon>
        <taxon>Fungi</taxon>
        <taxon>Dikarya</taxon>
        <taxon>Ascomycota</taxon>
        <taxon>Saccharomycotina</taxon>
        <taxon>Saccharomycetes</taxon>
        <taxon>Saccharomycetales</taxon>
        <taxon>Saccharomycetaceae</taxon>
        <taxon>Zygosaccharomyces</taxon>
    </lineage>
</organism>
<protein>
    <recommendedName>
        <fullName evidence="3">Altered inheritance of mitochondria protein 41</fullName>
    </recommendedName>
</protein>
<dbReference type="AlphaFoldDB" id="A0A8J2T954"/>
<dbReference type="GO" id="GO:0005739">
    <property type="term" value="C:mitochondrion"/>
    <property type="evidence" value="ECO:0007669"/>
    <property type="project" value="UniProtKB-SubCell"/>
</dbReference>
<reference evidence="5" key="1">
    <citation type="journal article" date="2013" name="Genome Announc.">
        <title>Genome sequence of the food spoilage yeast Zygosaccharomyces bailii CLIB 213(T).</title>
        <authorList>
            <person name="Galeote V."/>
            <person name="Bigey F."/>
            <person name="Devillers H."/>
            <person name="Neuveglise C."/>
            <person name="Dequin S."/>
        </authorList>
    </citation>
    <scope>NUCLEOTIDE SEQUENCE [LARGE SCALE GENOMIC DNA]</scope>
    <source>
        <strain evidence="5">CLIB 213 / ATCC 58445 / CBS 680 / CCRC 21525 / NBRC 1098 / NCYC 1416 / NRRL Y-2227</strain>
    </source>
</reference>
<comment type="subcellular location">
    <subcellularLocation>
        <location evidence="3">Mitochondrion</location>
    </subcellularLocation>
</comment>
<dbReference type="GO" id="GO:0016884">
    <property type="term" value="F:carbon-nitrogen ligase activity, with glutamine as amido-N-donor"/>
    <property type="evidence" value="ECO:0007669"/>
    <property type="project" value="UniProtKB-UniRule"/>
</dbReference>
<evidence type="ECO:0000256" key="1">
    <source>
        <dbReference type="ARBA" id="ARBA00007538"/>
    </source>
</evidence>
<dbReference type="PANTHER" id="PTHR28055:SF1">
    <property type="entry name" value="ALTERED INHERITANCE OF MITOCHONDRIA PROTEIN 41, MITOCHONDRIAL"/>
    <property type="match status" value="1"/>
</dbReference>
<sequence length="182" mass="21140">MFRQVGIVTRLARPVRYGSTESYNSALTGLKKDLKKAMMAKDDLRKTTIRNLLSAIKNKEIDNNGKPLDEFTLFDLYSKLVNQRKDSIRQFLDNKRDDLVAKEEQEMSIIQDYIKALPVASKEEIDNRVLLLLEELKRKEPNMPMKQVFGQINWKSINSEWKASPSVVKSSVVQQFKEVFKK</sequence>
<gene>
    <name evidence="3" type="primary">AIM41</name>
    <name evidence="4" type="ORF">BN860_02806g</name>
</gene>
<dbReference type="EMBL" id="HG316462">
    <property type="protein sequence ID" value="CDF91011.1"/>
    <property type="molecule type" value="Genomic_DNA"/>
</dbReference>
<evidence type="ECO:0000256" key="2">
    <source>
        <dbReference type="ARBA" id="ARBA00023128"/>
    </source>
</evidence>